<feature type="domain" description="Dehydrogenase E1 component" evidence="4">
    <location>
        <begin position="43"/>
        <end position="314"/>
    </location>
</feature>
<dbReference type="InterPro" id="IPR001017">
    <property type="entry name" value="DH_E1"/>
</dbReference>
<dbReference type="Proteomes" id="UP000503162">
    <property type="component" value="Chromosome"/>
</dbReference>
<dbReference type="AlphaFoldDB" id="A0A6G8INC1"/>
<keyword evidence="2" id="KW-0560">Oxidoreductase</keyword>
<evidence type="ECO:0000256" key="2">
    <source>
        <dbReference type="ARBA" id="ARBA00023002"/>
    </source>
</evidence>
<dbReference type="EMBL" id="CP049989">
    <property type="protein sequence ID" value="QIM54684.1"/>
    <property type="molecule type" value="Genomic_DNA"/>
</dbReference>
<dbReference type="PANTHER" id="PTHR11516">
    <property type="entry name" value="PYRUVATE DEHYDROGENASE E1 COMPONENT, ALPHA SUBUNIT BACTERIAL AND ORGANELLAR"/>
    <property type="match status" value="1"/>
</dbReference>
<dbReference type="KEGG" id="hcz:G9Q37_06470"/>
<keyword evidence="6" id="KW-1185">Reference proteome</keyword>
<dbReference type="InterPro" id="IPR029061">
    <property type="entry name" value="THDP-binding"/>
</dbReference>
<dbReference type="InterPro" id="IPR050642">
    <property type="entry name" value="PDH_E1_Alpha_Subunit"/>
</dbReference>
<evidence type="ECO:0000313" key="6">
    <source>
        <dbReference type="Proteomes" id="UP000503162"/>
    </source>
</evidence>
<evidence type="ECO:0000313" key="5">
    <source>
        <dbReference type="EMBL" id="QIM54684.1"/>
    </source>
</evidence>
<dbReference type="CDD" id="cd02000">
    <property type="entry name" value="TPP_E1_PDC_ADC_BCADC"/>
    <property type="match status" value="1"/>
</dbReference>
<dbReference type="SUPFAM" id="SSF52518">
    <property type="entry name" value="Thiamin diphosphate-binding fold (THDP-binding)"/>
    <property type="match status" value="1"/>
</dbReference>
<sequence>MYETMLLIRRYEETLAQVYLQGKRPPDIPPGLSFDIASGPVPGEMHLAAGQEPVAVGVCAHLRETDTVVGTHRSHHVAIAKGVPLDRMTAEIFGKVTGLGRGKGGHLHLFDPAHRFSCSGIVGASLPPACGAALAARLTGSPAIAVAFLGEGAAKQGIFHESLNLAGQWRLPVVFVCEDNRSAIPGAEDRAAAGASSAERAKCYGIEGIAVDRNDAIAVYEAAAVAVDRARQGGGATLIDVKTECHFGHFQGDARVFQPTTGAGEPRPHDPIATLAATLRRRKLLDDALDHRIRQRAEGHIAAAFEFARGSLYPAASEATEHVFA</sequence>
<organism evidence="5 6">
    <name type="scientific">Hydrogenophaga crocea</name>
    <dbReference type="NCBI Taxonomy" id="2716225"/>
    <lineage>
        <taxon>Bacteria</taxon>
        <taxon>Pseudomonadati</taxon>
        <taxon>Pseudomonadota</taxon>
        <taxon>Betaproteobacteria</taxon>
        <taxon>Burkholderiales</taxon>
        <taxon>Comamonadaceae</taxon>
        <taxon>Hydrogenophaga</taxon>
    </lineage>
</organism>
<dbReference type="GO" id="GO:0004739">
    <property type="term" value="F:pyruvate dehydrogenase (acetyl-transferring) activity"/>
    <property type="evidence" value="ECO:0007669"/>
    <property type="project" value="TreeGrafter"/>
</dbReference>
<evidence type="ECO:0000256" key="1">
    <source>
        <dbReference type="ARBA" id="ARBA00001964"/>
    </source>
</evidence>
<keyword evidence="3" id="KW-0786">Thiamine pyrophosphate</keyword>
<name>A0A6G8INC1_9BURK</name>
<comment type="cofactor">
    <cofactor evidence="1">
        <name>thiamine diphosphate</name>
        <dbReference type="ChEBI" id="CHEBI:58937"/>
    </cofactor>
</comment>
<reference evidence="5 6" key="1">
    <citation type="submission" date="2020-03" db="EMBL/GenBank/DDBJ databases">
        <title>Hydrogenophaga sp. nov. isolated from cyanobacterial mat.</title>
        <authorList>
            <person name="Thorat V."/>
            <person name="Kirdat K."/>
            <person name="Tiwarekar B."/>
            <person name="Costa E.D."/>
            <person name="Yadav A."/>
        </authorList>
    </citation>
    <scope>NUCLEOTIDE SEQUENCE [LARGE SCALE GENOMIC DNA]</scope>
    <source>
        <strain evidence="5 6">BA0156</strain>
    </source>
</reference>
<accession>A0A6G8INC1</accession>
<dbReference type="PANTHER" id="PTHR11516:SF60">
    <property type="entry name" value="PYRUVATE DEHYDROGENASE E1 COMPONENT SUBUNIT ALPHA"/>
    <property type="match status" value="1"/>
</dbReference>
<gene>
    <name evidence="5" type="ORF">G9Q37_06470</name>
</gene>
<evidence type="ECO:0000259" key="4">
    <source>
        <dbReference type="Pfam" id="PF00676"/>
    </source>
</evidence>
<dbReference type="GO" id="GO:0006086">
    <property type="term" value="P:pyruvate decarboxylation to acetyl-CoA"/>
    <property type="evidence" value="ECO:0007669"/>
    <property type="project" value="TreeGrafter"/>
</dbReference>
<dbReference type="Pfam" id="PF00676">
    <property type="entry name" value="E1_dh"/>
    <property type="match status" value="1"/>
</dbReference>
<dbReference type="Gene3D" id="3.40.50.970">
    <property type="match status" value="1"/>
</dbReference>
<evidence type="ECO:0000256" key="3">
    <source>
        <dbReference type="ARBA" id="ARBA00023052"/>
    </source>
</evidence>
<protein>
    <submittedName>
        <fullName evidence="5">Thiamine pyrophosphate-dependent dehydrogenase E1 component subunit alpha</fullName>
    </submittedName>
</protein>
<proteinExistence type="predicted"/>